<accession>A0AB35RUN0</accession>
<organism evidence="1 2">
    <name type="scientific">Phytobacter ursingii</name>
    <dbReference type="NCBI Taxonomy" id="1972431"/>
    <lineage>
        <taxon>Bacteria</taxon>
        <taxon>Pseudomonadati</taxon>
        <taxon>Pseudomonadota</taxon>
        <taxon>Gammaproteobacteria</taxon>
        <taxon>Enterobacterales</taxon>
        <taxon>Enterobacteriaceae</taxon>
        <taxon>Phytobacter</taxon>
    </lineage>
</organism>
<dbReference type="AlphaFoldDB" id="A0AB35RUN0"/>
<dbReference type="Proteomes" id="UP001286589">
    <property type="component" value="Unassembled WGS sequence"/>
</dbReference>
<comment type="caution">
    <text evidence="1">The sequence shown here is derived from an EMBL/GenBank/DDBJ whole genome shotgun (WGS) entry which is preliminary data.</text>
</comment>
<dbReference type="RefSeq" id="WP_165159862.1">
    <property type="nucleotide sequence ID" value="NZ_JAWJAC010000030.1"/>
</dbReference>
<evidence type="ECO:0000313" key="1">
    <source>
        <dbReference type="EMBL" id="MDV2865819.1"/>
    </source>
</evidence>
<proteinExistence type="predicted"/>
<protein>
    <submittedName>
        <fullName evidence="1">Uncharacterized protein</fullName>
    </submittedName>
</protein>
<reference evidence="1 2" key="1">
    <citation type="submission" date="2023-10" db="EMBL/GenBank/DDBJ databases">
        <title>Phytobacter spp. The emergence of a new genus of hospital-origin enterobacteria encoding carbapenemases in Argentina.</title>
        <authorList>
            <person name="Vay C."/>
            <person name="Almuzara M."/>
            <person name="Traglia G.M."/>
            <person name="Campos J."/>
        </authorList>
    </citation>
    <scope>NUCLEOTIDE SEQUENCE [LARGE SCALE GENOMIC DNA]</scope>
    <source>
        <strain evidence="1 2">CVMA36</strain>
    </source>
</reference>
<gene>
    <name evidence="1" type="ORF">R0H02_25600</name>
</gene>
<evidence type="ECO:0000313" key="2">
    <source>
        <dbReference type="Proteomes" id="UP001286589"/>
    </source>
</evidence>
<sequence>MLNYDKDEFLERASALINSLEYQNPLLKYPFMVRGLRRLAALYKDRYFQDERETRVIVELDKGRDDKYALDERVNAYNENATYHKLLTSYENLSAIKEVIIGPNCVYTEDHVKDLLTQHGLSSVSVSHSSGRNRYRLGTTK</sequence>
<name>A0AB35RUN0_9ENTR</name>
<keyword evidence="2" id="KW-1185">Reference proteome</keyword>
<dbReference type="EMBL" id="JAWJAC010000030">
    <property type="protein sequence ID" value="MDV2865819.1"/>
    <property type="molecule type" value="Genomic_DNA"/>
</dbReference>